<dbReference type="EMBL" id="BGZK01000497">
    <property type="protein sequence ID" value="GBP47166.1"/>
    <property type="molecule type" value="Genomic_DNA"/>
</dbReference>
<accession>A0A4C1W719</accession>
<evidence type="ECO:0000313" key="2">
    <source>
        <dbReference type="Proteomes" id="UP000299102"/>
    </source>
</evidence>
<comment type="caution">
    <text evidence="1">The sequence shown here is derived from an EMBL/GenBank/DDBJ whole genome shotgun (WGS) entry which is preliminary data.</text>
</comment>
<name>A0A4C1W719_EUMVA</name>
<dbReference type="AlphaFoldDB" id="A0A4C1W719"/>
<gene>
    <name evidence="1" type="ORF">EVAR_38277_1</name>
</gene>
<organism evidence="1 2">
    <name type="scientific">Eumeta variegata</name>
    <name type="common">Bagworm moth</name>
    <name type="synonym">Eumeta japonica</name>
    <dbReference type="NCBI Taxonomy" id="151549"/>
    <lineage>
        <taxon>Eukaryota</taxon>
        <taxon>Metazoa</taxon>
        <taxon>Ecdysozoa</taxon>
        <taxon>Arthropoda</taxon>
        <taxon>Hexapoda</taxon>
        <taxon>Insecta</taxon>
        <taxon>Pterygota</taxon>
        <taxon>Neoptera</taxon>
        <taxon>Endopterygota</taxon>
        <taxon>Lepidoptera</taxon>
        <taxon>Glossata</taxon>
        <taxon>Ditrysia</taxon>
        <taxon>Tineoidea</taxon>
        <taxon>Psychidae</taxon>
        <taxon>Oiketicinae</taxon>
        <taxon>Eumeta</taxon>
    </lineage>
</organism>
<dbReference type="Proteomes" id="UP000299102">
    <property type="component" value="Unassembled WGS sequence"/>
</dbReference>
<protein>
    <submittedName>
        <fullName evidence="1">Uncharacterized protein</fullName>
    </submittedName>
</protein>
<keyword evidence="2" id="KW-1185">Reference proteome</keyword>
<reference evidence="1 2" key="1">
    <citation type="journal article" date="2019" name="Commun. Biol.">
        <title>The bagworm genome reveals a unique fibroin gene that provides high tensile strength.</title>
        <authorList>
            <person name="Kono N."/>
            <person name="Nakamura H."/>
            <person name="Ohtoshi R."/>
            <person name="Tomita M."/>
            <person name="Numata K."/>
            <person name="Arakawa K."/>
        </authorList>
    </citation>
    <scope>NUCLEOTIDE SEQUENCE [LARGE SCALE GENOMIC DNA]</scope>
</reference>
<evidence type="ECO:0000313" key="1">
    <source>
        <dbReference type="EMBL" id="GBP47166.1"/>
    </source>
</evidence>
<proteinExistence type="predicted"/>
<sequence length="89" mass="9803">MPAHYSVSAALYKASGVPRRERGMNEWRACAKPVNQRERPFRGRFLASAALMRANVSTPAHHSWTTRCGAALFRLTVLICGVSMACAPE</sequence>